<sequence>MATKAANQLTLIDLTDAYSVILTNEAHTWIGDTDGVSGTQTATTQIMALCGSEQVSCSVGTITCPTGIAAVSDGKTPSPTVTITATSAVTAAGTITIPVLVDDGEITINKVFSYSIAFTGATGETGNGISKIETFYLTASASSGVTTSTSGWSTAPTATTTTNKYIWSYQKTTYTDGTTASSTPAIIGTHGATGATGATGETGNGVDSITTYYLTTSAGSGVTTSATGWSTTPTATTTTNKYIWSYQKITYTDGTSEASTPAIIGTHGATGATGAAGADGADAITLIITSSAGIIFKNTSIATTLTAHVYQGGTEVTGTALTALGTISWYKDGGTTAIATGQTLTISAGDVTNSASYTAQLEA</sequence>
<dbReference type="EMBL" id="JQ335997">
    <property type="protein sequence ID" value="AFN84597.1"/>
    <property type="molecule type" value="Genomic_DNA"/>
</dbReference>
<organism evidence="1">
    <name type="scientific">uncultured bacterium scaffold00056</name>
    <dbReference type="NCBI Taxonomy" id="1132475"/>
    <lineage>
        <taxon>Bacteria</taxon>
        <taxon>environmental samples</taxon>
    </lineage>
</organism>
<name>I7ARM6_9BACT</name>
<accession>I7ARM6</accession>
<dbReference type="AlphaFoldDB" id="I7ARM6"/>
<reference evidence="1" key="1">
    <citation type="submission" date="2011-12" db="EMBL/GenBank/DDBJ databases">
        <authorList>
            <person name="Lu H.-P."/>
            <person name="Wang Y.-B."/>
            <person name="Huang S.-W."/>
            <person name="Lin C.-Y."/>
            <person name="Wu M."/>
            <person name="Hsieh C.-H."/>
            <person name="Yu H.-T."/>
        </authorList>
    </citation>
    <scope>NUCLEOTIDE SEQUENCE</scope>
</reference>
<reference evidence="1" key="2">
    <citation type="journal article" date="2012" name="BMC Genomics">
        <title>Metagenomic analysis reveals a functional signature for biomass degradation by cecal microbiota in the leaf-eating flying squirrel (Petaurista alborufus lena).</title>
        <authorList>
            <person name="Lu H.P."/>
            <person name="Wang Y.B."/>
            <person name="Huang S.W."/>
            <person name="Lin C.Y."/>
            <person name="Wu M."/>
            <person name="Hsieh C.H."/>
            <person name="Yu H.T."/>
        </authorList>
    </citation>
    <scope>NUCLEOTIDE SEQUENCE</scope>
</reference>
<protein>
    <submittedName>
        <fullName evidence="1">Prophage protein</fullName>
    </submittedName>
</protein>
<evidence type="ECO:0000313" key="1">
    <source>
        <dbReference type="EMBL" id="AFN84597.1"/>
    </source>
</evidence>
<proteinExistence type="predicted"/>